<dbReference type="Pfam" id="PF01613">
    <property type="entry name" value="Flavin_Reduct"/>
    <property type="match status" value="1"/>
</dbReference>
<evidence type="ECO:0000259" key="2">
    <source>
        <dbReference type="SMART" id="SM00903"/>
    </source>
</evidence>
<organism evidence="3 4">
    <name type="scientific">Amycolatopsis orientalis</name>
    <name type="common">Nocardia orientalis</name>
    <dbReference type="NCBI Taxonomy" id="31958"/>
    <lineage>
        <taxon>Bacteria</taxon>
        <taxon>Bacillati</taxon>
        <taxon>Actinomycetota</taxon>
        <taxon>Actinomycetes</taxon>
        <taxon>Pseudonocardiales</taxon>
        <taxon>Pseudonocardiaceae</taxon>
        <taxon>Amycolatopsis</taxon>
    </lineage>
</organism>
<dbReference type="PANTHER" id="PTHR30466:SF1">
    <property type="entry name" value="FMN REDUCTASE (NADH) RUTF"/>
    <property type="match status" value="1"/>
</dbReference>
<dbReference type="RefSeq" id="WP_044856382.1">
    <property type="nucleotide sequence ID" value="NZ_CP016174.1"/>
</dbReference>
<keyword evidence="4" id="KW-1185">Reference proteome</keyword>
<dbReference type="EMBL" id="CP016174">
    <property type="protein sequence ID" value="ANN22226.1"/>
    <property type="molecule type" value="Genomic_DNA"/>
</dbReference>
<dbReference type="Proteomes" id="UP000093695">
    <property type="component" value="Chromosome"/>
</dbReference>
<protein>
    <recommendedName>
        <fullName evidence="2">Flavin reductase like domain-containing protein</fullName>
    </recommendedName>
</protein>
<evidence type="ECO:0000256" key="1">
    <source>
        <dbReference type="ARBA" id="ARBA00023002"/>
    </source>
</evidence>
<dbReference type="InterPro" id="IPR002563">
    <property type="entry name" value="Flavin_Rdtase-like_dom"/>
</dbReference>
<dbReference type="GO" id="GO:0010181">
    <property type="term" value="F:FMN binding"/>
    <property type="evidence" value="ECO:0007669"/>
    <property type="project" value="InterPro"/>
</dbReference>
<dbReference type="GO" id="GO:0042602">
    <property type="term" value="F:riboflavin reductase (NADPH) activity"/>
    <property type="evidence" value="ECO:0007669"/>
    <property type="project" value="TreeGrafter"/>
</dbReference>
<keyword evidence="1" id="KW-0560">Oxidoreductase</keyword>
<dbReference type="InterPro" id="IPR050268">
    <property type="entry name" value="NADH-dep_flavin_reductase"/>
</dbReference>
<name>A0A193CC74_AMYOR</name>
<dbReference type="SMART" id="SM00903">
    <property type="entry name" value="Flavin_Reduct"/>
    <property type="match status" value="1"/>
</dbReference>
<dbReference type="SUPFAM" id="SSF50475">
    <property type="entry name" value="FMN-binding split barrel"/>
    <property type="match status" value="1"/>
</dbReference>
<dbReference type="AlphaFoldDB" id="A0A193CC74"/>
<dbReference type="Gene3D" id="2.30.110.10">
    <property type="entry name" value="Electron Transport, Fmn-binding Protein, Chain A"/>
    <property type="match status" value="1"/>
</dbReference>
<proteinExistence type="predicted"/>
<sequence length="184" mass="19613">MTETPLPQQVVDPETFRSIMSAFPSGVTVVTTLDSAGAPVGVTCSAACSVSQEPPLLLVCLHRASSVLAALVERGGFVVNFLRDNSAETSALFASRTGDRFASVPWEAQPRSGLPWLPWDTVAHAECQVVQTVEAGDHVVVLGAITQGAAHEARGPLLYWRRRYGTWPAEEDTMAVALTHATEG</sequence>
<evidence type="ECO:0000313" key="4">
    <source>
        <dbReference type="Proteomes" id="UP000093695"/>
    </source>
</evidence>
<dbReference type="eggNOG" id="COG1853">
    <property type="taxonomic scope" value="Bacteria"/>
</dbReference>
<reference evidence="3 4" key="1">
    <citation type="journal article" date="2015" name="Genome Announc.">
        <title>Draft Genome Sequence of Norvancomycin-Producing Strain Amycolatopsis orientalis CPCC200066.</title>
        <authorList>
            <person name="Lei X."/>
            <person name="Yuan F."/>
            <person name="Shi Y."/>
            <person name="Li X."/>
            <person name="Wang L."/>
            <person name="Hong B."/>
        </authorList>
    </citation>
    <scope>NUCLEOTIDE SEQUENCE [LARGE SCALE GENOMIC DNA]</scope>
    <source>
        <strain evidence="3 4">B-37</strain>
    </source>
</reference>
<dbReference type="KEGG" id="aori:SD37_34215"/>
<gene>
    <name evidence="3" type="ORF">SD37_34215</name>
</gene>
<dbReference type="STRING" id="31958.SD37_34215"/>
<feature type="domain" description="Flavin reductase like" evidence="2">
    <location>
        <begin position="20"/>
        <end position="166"/>
    </location>
</feature>
<accession>A0A193CC74</accession>
<dbReference type="InterPro" id="IPR012349">
    <property type="entry name" value="Split_barrel_FMN-bd"/>
</dbReference>
<evidence type="ECO:0000313" key="3">
    <source>
        <dbReference type="EMBL" id="ANN22226.1"/>
    </source>
</evidence>
<dbReference type="PANTHER" id="PTHR30466">
    <property type="entry name" value="FLAVIN REDUCTASE"/>
    <property type="match status" value="1"/>
</dbReference>